<dbReference type="KEGG" id="pmar:B0X71_14245"/>
<dbReference type="Proteomes" id="UP000188184">
    <property type="component" value="Chromosome"/>
</dbReference>
<gene>
    <name evidence="1" type="ORF">B0X71_14245</name>
</gene>
<proteinExistence type="predicted"/>
<evidence type="ECO:0000313" key="2">
    <source>
        <dbReference type="Proteomes" id="UP000188184"/>
    </source>
</evidence>
<dbReference type="AlphaFoldDB" id="A0A1Q2L2N5"/>
<name>A0A1Q2L2N5_9BACL</name>
<evidence type="ECO:0000313" key="1">
    <source>
        <dbReference type="EMBL" id="AQQ54152.1"/>
    </source>
</evidence>
<reference evidence="1 2" key="1">
    <citation type="submission" date="2017-02" db="EMBL/GenBank/DDBJ databases">
        <title>The complete genomic sequence of a novel cold adapted crude oil-degrading bacterium Planococcus qaidamina Y42.</title>
        <authorList>
            <person name="Yang R."/>
        </authorList>
    </citation>
    <scope>NUCLEOTIDE SEQUENCE [LARGE SCALE GENOMIC DNA]</scope>
    <source>
        <strain evidence="1 2">Y42</strain>
    </source>
</reference>
<dbReference type="EMBL" id="CP019640">
    <property type="protein sequence ID" value="AQQ54152.1"/>
    <property type="molecule type" value="Genomic_DNA"/>
</dbReference>
<dbReference type="InterPro" id="IPR025906">
    <property type="entry name" value="YjfB_motility"/>
</dbReference>
<keyword evidence="2" id="KW-1185">Reference proteome</keyword>
<dbReference type="OrthoDB" id="1924973at2"/>
<organism evidence="1 2">
    <name type="scientific">Planococcus lenghuensis</name>
    <dbReference type="NCBI Taxonomy" id="2213202"/>
    <lineage>
        <taxon>Bacteria</taxon>
        <taxon>Bacillati</taxon>
        <taxon>Bacillota</taxon>
        <taxon>Bacilli</taxon>
        <taxon>Bacillales</taxon>
        <taxon>Caryophanaceae</taxon>
        <taxon>Planococcus</taxon>
    </lineage>
</organism>
<dbReference type="Pfam" id="PF14070">
    <property type="entry name" value="YjfB_motility"/>
    <property type="match status" value="1"/>
</dbReference>
<dbReference type="RefSeq" id="WP_077590045.1">
    <property type="nucleotide sequence ID" value="NZ_CP019640.1"/>
</dbReference>
<sequence length="66" mass="7147">MDIAALSMTLSQVNVRQEANVSVMKKVMDQAESNGQGVIKMLQESNTKAMELSVQPHIGSNIDSRG</sequence>
<accession>A0A1Q2L2N5</accession>
<protein>
    <submittedName>
        <fullName evidence="1">Putative motility protein</fullName>
    </submittedName>
</protein>